<feature type="domain" description="Glycoside hydrolase family 5" evidence="10">
    <location>
        <begin position="95"/>
        <end position="309"/>
    </location>
</feature>
<dbReference type="EC" id="3.2.1.78" evidence="3"/>
<feature type="domain" description="Glycoside hydrolase family 5" evidence="10">
    <location>
        <begin position="332"/>
        <end position="395"/>
    </location>
</feature>
<dbReference type="GO" id="GO:0005576">
    <property type="term" value="C:extracellular region"/>
    <property type="evidence" value="ECO:0007669"/>
    <property type="project" value="UniProtKB-SubCell"/>
</dbReference>
<protein>
    <recommendedName>
        <fullName evidence="3">mannan endo-1,4-beta-mannosidase</fullName>
        <ecNumber evidence="3">3.2.1.78</ecNumber>
    </recommendedName>
</protein>
<dbReference type="SUPFAM" id="SSF51445">
    <property type="entry name" value="(Trans)glycosidases"/>
    <property type="match status" value="1"/>
</dbReference>
<dbReference type="Gene3D" id="3.20.20.80">
    <property type="entry name" value="Glycosidases"/>
    <property type="match status" value="1"/>
</dbReference>
<feature type="domain" description="Bacterial repeat" evidence="9">
    <location>
        <begin position="27"/>
        <end position="94"/>
    </location>
</feature>
<keyword evidence="6" id="KW-0378">Hydrolase</keyword>
<comment type="catalytic activity">
    <reaction evidence="1">
        <text>Random hydrolysis of (1-&gt;4)-beta-D-mannosidic linkages in mannans, galactomannans and glucomannans.</text>
        <dbReference type="EC" id="3.2.1.78"/>
    </reaction>
</comment>
<keyword evidence="12" id="KW-1185">Reference proteome</keyword>
<dbReference type="Gene3D" id="2.60.120.260">
    <property type="entry name" value="Galactose-binding domain-like"/>
    <property type="match status" value="1"/>
</dbReference>
<evidence type="ECO:0000256" key="5">
    <source>
        <dbReference type="ARBA" id="ARBA00022729"/>
    </source>
</evidence>
<dbReference type="PROSITE" id="PS51257">
    <property type="entry name" value="PROKAR_LIPOPROTEIN"/>
    <property type="match status" value="1"/>
</dbReference>
<evidence type="ECO:0000256" key="4">
    <source>
        <dbReference type="ARBA" id="ARBA00022525"/>
    </source>
</evidence>
<evidence type="ECO:0000259" key="8">
    <source>
        <dbReference type="Pfam" id="PF09212"/>
    </source>
</evidence>
<dbReference type="InterPro" id="IPR001547">
    <property type="entry name" value="Glyco_hydro_5"/>
</dbReference>
<evidence type="ECO:0000259" key="9">
    <source>
        <dbReference type="Pfam" id="PF18998"/>
    </source>
</evidence>
<dbReference type="AlphaFoldDB" id="A0A285FZM5"/>
<evidence type="ECO:0000256" key="6">
    <source>
        <dbReference type="ARBA" id="ARBA00022801"/>
    </source>
</evidence>
<organism evidence="11 12">
    <name type="scientific">Orenia metallireducens</name>
    <dbReference type="NCBI Taxonomy" id="1413210"/>
    <lineage>
        <taxon>Bacteria</taxon>
        <taxon>Bacillati</taxon>
        <taxon>Bacillota</taxon>
        <taxon>Clostridia</taxon>
        <taxon>Halanaerobiales</taxon>
        <taxon>Halobacteroidaceae</taxon>
        <taxon>Orenia</taxon>
    </lineage>
</organism>
<dbReference type="EMBL" id="OBDZ01000003">
    <property type="protein sequence ID" value="SNY15766.1"/>
    <property type="molecule type" value="Genomic_DNA"/>
</dbReference>
<dbReference type="Proteomes" id="UP000219573">
    <property type="component" value="Unassembled WGS sequence"/>
</dbReference>
<keyword evidence="7" id="KW-0326">Glycosidase</keyword>
<evidence type="ECO:0000256" key="2">
    <source>
        <dbReference type="ARBA" id="ARBA00004613"/>
    </source>
</evidence>
<evidence type="ECO:0000256" key="3">
    <source>
        <dbReference type="ARBA" id="ARBA00012706"/>
    </source>
</evidence>
<dbReference type="GO" id="GO:0016985">
    <property type="term" value="F:mannan endo-1,4-beta-mannosidase activity"/>
    <property type="evidence" value="ECO:0007669"/>
    <property type="project" value="TreeGrafter"/>
</dbReference>
<dbReference type="SUPFAM" id="SSF49785">
    <property type="entry name" value="Galactose-binding domain-like"/>
    <property type="match status" value="1"/>
</dbReference>
<evidence type="ECO:0000259" key="10">
    <source>
        <dbReference type="Pfam" id="PF26410"/>
    </source>
</evidence>
<name>A0A285FZM5_9FIRM</name>
<evidence type="ECO:0000313" key="11">
    <source>
        <dbReference type="EMBL" id="SNY15766.1"/>
    </source>
</evidence>
<feature type="domain" description="Carbohydrate binding module 27" evidence="8">
    <location>
        <begin position="596"/>
        <end position="728"/>
    </location>
</feature>
<proteinExistence type="predicted"/>
<evidence type="ECO:0000256" key="1">
    <source>
        <dbReference type="ARBA" id="ARBA00001678"/>
    </source>
</evidence>
<dbReference type="Pfam" id="PF18998">
    <property type="entry name" value="Flg_new_2"/>
    <property type="match status" value="1"/>
</dbReference>
<dbReference type="PANTHER" id="PTHR31451">
    <property type="match status" value="1"/>
</dbReference>
<sequence>MLKNKKIILVLFTLILTFTLVGCRNVSVKTNQIGQGKITVDGEVNQQNDTAMIKAIPAAGWKFKEWRGSLTGTQNPVEVVATGDMNITAMFEKAEFVRAEGDKFMLGDQEFKFVGTNNYYFHYKDKEMVDDVIEDAKAMGVEVIRIWGFLDGEAHDGNVMQPELGVYDESGFKKLDYAIKKAGEEGIKLLIPFVNNWNDFGGMNQYVKWVASADEHDDFYSNEEIKKAYKDYVKYLLNRKNTYTGLTYKEDPTIFSWELANEPRAASDKSGDTLVNWAEEMSAYVKSIDSNHLLAVGDEGHFIHLEGKEYQNINEETGEIGQIYGYGGWEGVDWKRLTSLSNIDYGTVHLYPDHWGDDWSDQINAGLKWIKTHAEFANQINKPAIIEEYGINAESDANRDLAYDLWNQAIYENGIDGSVFWILSGIDTGSGADEDGLYPDYDGFRIVEGSKTANLLADYATLFNTGIDNRKPALYLNSPKAVTDVKGKVEVKATVLARGIEVSKVTYKTPKQEVELVAQGEGIYVGTWDTSKEAEGEAVTGIVEAKLAGGTLLEKSVEVTVRNKTAMYVLGEDIDFSNDLEGWIADKDTLISKVVHSNFNGGSLKVDVNWSGGSWDETRVVHWSLQGLSDYNKVSFEIYLPKAGLSAKGKIKPYAVVEPGWSTIGMGDFDVTVADAETVTIDGNEYLYIKCEKKYDMSGKEHMRIGIVGENLEYAGPVYLDNIKLYQKVYK</sequence>
<dbReference type="OrthoDB" id="9801493at2"/>
<dbReference type="InterPro" id="IPR008979">
    <property type="entry name" value="Galactose-bd-like_sf"/>
</dbReference>
<keyword evidence="4" id="KW-0964">Secreted</keyword>
<evidence type="ECO:0000313" key="12">
    <source>
        <dbReference type="Proteomes" id="UP000219573"/>
    </source>
</evidence>
<reference evidence="12" key="1">
    <citation type="submission" date="2017-09" db="EMBL/GenBank/DDBJ databases">
        <authorList>
            <person name="Varghese N."/>
            <person name="Submissions S."/>
        </authorList>
    </citation>
    <scope>NUCLEOTIDE SEQUENCE [LARGE SCALE GENOMIC DNA]</scope>
    <source>
        <strain evidence="12">MSL47</strain>
    </source>
</reference>
<dbReference type="Pfam" id="PF26410">
    <property type="entry name" value="GH5_mannosidase"/>
    <property type="match status" value="2"/>
</dbReference>
<gene>
    <name evidence="11" type="ORF">SAMN06265827_10392</name>
</gene>
<keyword evidence="5" id="KW-0732">Signal</keyword>
<evidence type="ECO:0000256" key="7">
    <source>
        <dbReference type="ARBA" id="ARBA00023295"/>
    </source>
</evidence>
<dbReference type="RefSeq" id="WP_097016564.1">
    <property type="nucleotide sequence ID" value="NZ_OBDZ01000003.1"/>
</dbReference>
<dbReference type="InterPro" id="IPR015295">
    <property type="entry name" value="CBM27"/>
</dbReference>
<dbReference type="PANTHER" id="PTHR31451:SF39">
    <property type="entry name" value="MANNAN ENDO-1,4-BETA-MANNOSIDASE 1"/>
    <property type="match status" value="1"/>
</dbReference>
<dbReference type="Pfam" id="PF09212">
    <property type="entry name" value="CBM27"/>
    <property type="match status" value="1"/>
</dbReference>
<dbReference type="InterPro" id="IPR045053">
    <property type="entry name" value="MAN-like"/>
</dbReference>
<dbReference type="InterPro" id="IPR017853">
    <property type="entry name" value="GH"/>
</dbReference>
<dbReference type="InterPro" id="IPR044060">
    <property type="entry name" value="Bacterial_rp_domain"/>
</dbReference>
<comment type="subcellular location">
    <subcellularLocation>
        <location evidence="2">Secreted</location>
    </subcellularLocation>
</comment>
<accession>A0A285FZM5</accession>